<organism evidence="5 6">
    <name type="scientific">Rhodotorula paludigena</name>
    <dbReference type="NCBI Taxonomy" id="86838"/>
    <lineage>
        <taxon>Eukaryota</taxon>
        <taxon>Fungi</taxon>
        <taxon>Dikarya</taxon>
        <taxon>Basidiomycota</taxon>
        <taxon>Pucciniomycotina</taxon>
        <taxon>Microbotryomycetes</taxon>
        <taxon>Sporidiobolales</taxon>
        <taxon>Sporidiobolaceae</taxon>
        <taxon>Rhodotorula</taxon>
    </lineage>
</organism>
<feature type="compositionally biased region" description="Low complexity" evidence="3">
    <location>
        <begin position="39"/>
        <end position="53"/>
    </location>
</feature>
<protein>
    <recommendedName>
        <fullName evidence="4">SH3 domain-containing protein</fullName>
    </recommendedName>
</protein>
<dbReference type="Proteomes" id="UP001342314">
    <property type="component" value="Unassembled WGS sequence"/>
</dbReference>
<gene>
    <name evidence="5" type="ORF">Rhopal_001091-T1</name>
</gene>
<dbReference type="SUPFAM" id="SSF50044">
    <property type="entry name" value="SH3-domain"/>
    <property type="match status" value="1"/>
</dbReference>
<evidence type="ECO:0000256" key="3">
    <source>
        <dbReference type="SAM" id="MobiDB-lite"/>
    </source>
</evidence>
<dbReference type="PROSITE" id="PS50002">
    <property type="entry name" value="SH3"/>
    <property type="match status" value="1"/>
</dbReference>
<evidence type="ECO:0000256" key="2">
    <source>
        <dbReference type="PROSITE-ProRule" id="PRU00192"/>
    </source>
</evidence>
<reference evidence="5 6" key="1">
    <citation type="submission" date="2021-12" db="EMBL/GenBank/DDBJ databases">
        <title>High titer production of polyol ester of fatty acids by Rhodotorula paludigena BS15 towards product separation-free biomass refinery.</title>
        <authorList>
            <person name="Mano J."/>
            <person name="Ono H."/>
            <person name="Tanaka T."/>
            <person name="Naito K."/>
            <person name="Sushida H."/>
            <person name="Ike M."/>
            <person name="Tokuyasu K."/>
            <person name="Kitaoka M."/>
        </authorList>
    </citation>
    <scope>NUCLEOTIDE SEQUENCE [LARGE SCALE GENOMIC DNA]</scope>
    <source>
        <strain evidence="5 6">BS15</strain>
    </source>
</reference>
<dbReference type="PANTHER" id="PTHR45929">
    <property type="entry name" value="JAK PATHWAY SIGNAL TRANSDUCTION ADAPTOR MOLECULE"/>
    <property type="match status" value="1"/>
</dbReference>
<evidence type="ECO:0000313" key="6">
    <source>
        <dbReference type="Proteomes" id="UP001342314"/>
    </source>
</evidence>
<evidence type="ECO:0000256" key="1">
    <source>
        <dbReference type="ARBA" id="ARBA00022443"/>
    </source>
</evidence>
<dbReference type="PRINTS" id="PR00499">
    <property type="entry name" value="P67PHOX"/>
</dbReference>
<dbReference type="Gene3D" id="2.30.30.40">
    <property type="entry name" value="SH3 Domains"/>
    <property type="match status" value="1"/>
</dbReference>
<dbReference type="PANTHER" id="PTHR45929:SF7">
    <property type="entry name" value="LAS SEVENTEEN-BINDING PROTEIN 1"/>
    <property type="match status" value="1"/>
</dbReference>
<dbReference type="AlphaFoldDB" id="A0AAV5GEF7"/>
<keyword evidence="6" id="KW-1185">Reference proteome</keyword>
<dbReference type="SMART" id="SM00326">
    <property type="entry name" value="SH3"/>
    <property type="match status" value="1"/>
</dbReference>
<feature type="domain" description="SH3" evidence="4">
    <location>
        <begin position="158"/>
        <end position="216"/>
    </location>
</feature>
<evidence type="ECO:0000259" key="4">
    <source>
        <dbReference type="PROSITE" id="PS50002"/>
    </source>
</evidence>
<dbReference type="EMBL" id="BQKY01000002">
    <property type="protein sequence ID" value="GJN88135.1"/>
    <property type="molecule type" value="Genomic_DNA"/>
</dbReference>
<comment type="caution">
    <text evidence="5">The sequence shown here is derived from an EMBL/GenBank/DDBJ whole genome shotgun (WGS) entry which is preliminary data.</text>
</comment>
<dbReference type="InterPro" id="IPR001452">
    <property type="entry name" value="SH3_domain"/>
</dbReference>
<sequence>MTKSLAESGRSQINKGFDRVDARFPMGSGAGAGSRGRSDSGSSAAAAAPSPGGLAVPTHSSYAPPPPPSRGASSSSPAPAPAPPPRGPAPSSAAAGARGVFSGMDSADKEAFFALLDEYFASRPQFAALFQQGGASTPAPAPAAAPQRAIPAAAAPPRGVGSAVALYDFEGAQAEDLPFHEGDQITVLEVVSDDWLKGELRGRTGIFPRAYVEMQG</sequence>
<dbReference type="Pfam" id="PF00018">
    <property type="entry name" value="SH3_1"/>
    <property type="match status" value="1"/>
</dbReference>
<dbReference type="PRINTS" id="PR00452">
    <property type="entry name" value="SH3DOMAIN"/>
</dbReference>
<accession>A0AAV5GEF7</accession>
<name>A0AAV5GEF7_9BASI</name>
<feature type="compositionally biased region" description="Polar residues" evidence="3">
    <location>
        <begin position="1"/>
        <end position="14"/>
    </location>
</feature>
<feature type="region of interest" description="Disordered" evidence="3">
    <location>
        <begin position="1"/>
        <end position="97"/>
    </location>
</feature>
<feature type="compositionally biased region" description="Pro residues" evidence="3">
    <location>
        <begin position="78"/>
        <end position="88"/>
    </location>
</feature>
<dbReference type="InterPro" id="IPR050670">
    <property type="entry name" value="STAM"/>
</dbReference>
<keyword evidence="1 2" id="KW-0728">SH3 domain</keyword>
<dbReference type="InterPro" id="IPR036028">
    <property type="entry name" value="SH3-like_dom_sf"/>
</dbReference>
<evidence type="ECO:0000313" key="5">
    <source>
        <dbReference type="EMBL" id="GJN88135.1"/>
    </source>
</evidence>
<proteinExistence type="predicted"/>